<feature type="compositionally biased region" description="Low complexity" evidence="1">
    <location>
        <begin position="286"/>
        <end position="309"/>
    </location>
</feature>
<dbReference type="SUPFAM" id="SSF47459">
    <property type="entry name" value="HLH, helix-loop-helix DNA-binding domain"/>
    <property type="match status" value="1"/>
</dbReference>
<feature type="compositionally biased region" description="Polar residues" evidence="1">
    <location>
        <begin position="323"/>
        <end position="343"/>
    </location>
</feature>
<dbReference type="InterPro" id="IPR053252">
    <property type="entry name" value="EMT_regulator"/>
</dbReference>
<dbReference type="InterPro" id="IPR011598">
    <property type="entry name" value="bHLH_dom"/>
</dbReference>
<evidence type="ECO:0000256" key="1">
    <source>
        <dbReference type="SAM" id="MobiDB-lite"/>
    </source>
</evidence>
<feature type="domain" description="BHLH" evidence="2">
    <location>
        <begin position="13"/>
        <end position="69"/>
    </location>
</feature>
<proteinExistence type="predicted"/>
<dbReference type="EMBL" id="JARBDR010000328">
    <property type="protein sequence ID" value="KAJ8316386.1"/>
    <property type="molecule type" value="Genomic_DNA"/>
</dbReference>
<gene>
    <name evidence="3" type="ORF">KUTeg_006400</name>
</gene>
<dbReference type="Gene3D" id="4.10.280.10">
    <property type="entry name" value="Helix-loop-helix DNA-binding domain"/>
    <property type="match status" value="1"/>
</dbReference>
<reference evidence="3 4" key="1">
    <citation type="submission" date="2022-12" db="EMBL/GenBank/DDBJ databases">
        <title>Chromosome-level genome of Tegillarca granosa.</title>
        <authorList>
            <person name="Kim J."/>
        </authorList>
    </citation>
    <scope>NUCLEOTIDE SEQUENCE [LARGE SCALE GENOMIC DNA]</scope>
    <source>
        <strain evidence="3">Teg-2019</strain>
        <tissue evidence="3">Adductor muscle</tissue>
    </source>
</reference>
<organism evidence="3 4">
    <name type="scientific">Tegillarca granosa</name>
    <name type="common">Malaysian cockle</name>
    <name type="synonym">Anadara granosa</name>
    <dbReference type="NCBI Taxonomy" id="220873"/>
    <lineage>
        <taxon>Eukaryota</taxon>
        <taxon>Metazoa</taxon>
        <taxon>Spiralia</taxon>
        <taxon>Lophotrochozoa</taxon>
        <taxon>Mollusca</taxon>
        <taxon>Bivalvia</taxon>
        <taxon>Autobranchia</taxon>
        <taxon>Pteriomorphia</taxon>
        <taxon>Arcoida</taxon>
        <taxon>Arcoidea</taxon>
        <taxon>Arcidae</taxon>
        <taxon>Tegillarca</taxon>
    </lineage>
</organism>
<accession>A0ABQ9FGD9</accession>
<evidence type="ECO:0000259" key="2">
    <source>
        <dbReference type="PROSITE" id="PS50888"/>
    </source>
</evidence>
<evidence type="ECO:0000313" key="4">
    <source>
        <dbReference type="Proteomes" id="UP001217089"/>
    </source>
</evidence>
<protein>
    <recommendedName>
        <fullName evidence="2">BHLH domain-containing protein</fullName>
    </recommendedName>
</protein>
<feature type="region of interest" description="Disordered" evidence="1">
    <location>
        <begin position="282"/>
        <end position="343"/>
    </location>
</feature>
<sequence length="704" mass="75069">MYNYSVPPVDKNKKRINHNATEKNRKDKIRKWINKIGDLLPPVGAATEKPLGRSTLEIVESAWEYITQLKSTNDRLLVEKGDQVHLEEIERLKMDISNMKMERDRYLDMLKSAGVAPSSWCQKNVAVVEPSVEEVVQNGGTVPVLSDGSMDKDQDLKNKKTKRRNTISLRLENMKKQQQQLQEGQLNINQELSAPGMIGNFSGLSMNNVIMGPNGQQIIGNPNMLMNQMMMGGNQIFGQNPAGIISLPNNQVIGQNQLLPNTDKNAEVAGAGLLQLAMQDAGITPNSNNSNNNSNNNNSSSGANQNSGGHSAEDVSVSAAGTGVNTDNSLQSPKSGDQVVSQPSALQTLASVASNTQNISSTSTVSTASTNNNLLSQNSSAATATTQAINTNPIMATGQNGMQFPGGNGMMNMQFQINGQQCFTGNMLQPGAPALAAPQGQIMFINEQGVPCIANVPLGMDPSIGLQKQIVNNNMLPGQQLTKDLQGNSAMTDQALLANSLAQQQMNMTLQGQLTGMNQQAFQQQQQNAVAMGTGNVMQQAMNNPLAAVGQQFIQPMQGQMQGSTMTQQGIIMPASQVNQSGNLLTVNSVPNQNSQLPQALLLPNGQIIPVVSNPQVFGNTSQTGTMPQQVLQQTGGSVQWQQNPGGTARMALPGLQGKVISQGPDGTSTGNNAIQGQVITSNGQLQVSNSYISYNCYVSIPDS</sequence>
<evidence type="ECO:0000313" key="3">
    <source>
        <dbReference type="EMBL" id="KAJ8316386.1"/>
    </source>
</evidence>
<dbReference type="PROSITE" id="PS50888">
    <property type="entry name" value="BHLH"/>
    <property type="match status" value="1"/>
</dbReference>
<dbReference type="PANTHER" id="PTHR46970:SF1">
    <property type="entry name" value="BASIC HELIX-LOOP-HELIX DOMAIN-CONTAINING PROTEIN USF3"/>
    <property type="match status" value="1"/>
</dbReference>
<dbReference type="Pfam" id="PF00010">
    <property type="entry name" value="HLH"/>
    <property type="match status" value="1"/>
</dbReference>
<dbReference type="InterPro" id="IPR036638">
    <property type="entry name" value="HLH_DNA-bd_sf"/>
</dbReference>
<feature type="region of interest" description="Disordered" evidence="1">
    <location>
        <begin position="1"/>
        <end position="23"/>
    </location>
</feature>
<name>A0ABQ9FGD9_TEGGR</name>
<dbReference type="Proteomes" id="UP001217089">
    <property type="component" value="Unassembled WGS sequence"/>
</dbReference>
<keyword evidence="4" id="KW-1185">Reference proteome</keyword>
<comment type="caution">
    <text evidence="3">The sequence shown here is derived from an EMBL/GenBank/DDBJ whole genome shotgun (WGS) entry which is preliminary data.</text>
</comment>
<dbReference type="PANTHER" id="PTHR46970">
    <property type="entry name" value="BASIC HELIX-LOOP-HELIX DOMAIN-CONTAINING PROTEIN USF3"/>
    <property type="match status" value="1"/>
</dbReference>